<proteinExistence type="predicted"/>
<dbReference type="AlphaFoldDB" id="W7L460"/>
<feature type="signal peptide" evidence="2">
    <location>
        <begin position="1"/>
        <end position="18"/>
    </location>
</feature>
<name>W7L460_CYTFI</name>
<reference evidence="3 4" key="2">
    <citation type="journal article" date="2016" name="Sci. Rep.">
        <title>A novel serine protease, Sep1, from Bacillus firmus DS-1 has nematicidal activity and degrades multiple intestinal-associated nematode proteins.</title>
        <authorList>
            <person name="Geng C."/>
            <person name="Nie X."/>
            <person name="Tang Z."/>
            <person name="Zhang Y."/>
            <person name="Lin J."/>
            <person name="Sun M."/>
            <person name="Peng D."/>
        </authorList>
    </citation>
    <scope>NUCLEOTIDE SEQUENCE [LARGE SCALE GENOMIC DNA]</scope>
    <source>
        <strain evidence="3 4">DS1</strain>
    </source>
</reference>
<evidence type="ECO:0000256" key="1">
    <source>
        <dbReference type="SAM" id="MobiDB-lite"/>
    </source>
</evidence>
<feature type="compositionally biased region" description="Low complexity" evidence="1">
    <location>
        <begin position="169"/>
        <end position="188"/>
    </location>
</feature>
<sequence length="276" mass="30414">MKKLLILSVILFLSACSADEQRIEEMIDRMADSEELSKILAFGFVTEIENDGANVLYDLHLTVEDTYDDMTYKEQKEVFEKIISFLETESDNAAGDLDCGEDYTCNIRTLELSDYTSENEYSIEYGSSVYAISKNGEPYKDEAEIAAEEAAEQDTDAVTESNTEEAADDSGTTETESTDTETFAETASYPDTDFSTADGEDWVQLSDDEKYLMVSQAIDTFNSSGKFVITEGPEWFLDALNAFYGDGTTAEDQGVSAEKVSDVMLLSGLAGGVFVE</sequence>
<evidence type="ECO:0000256" key="2">
    <source>
        <dbReference type="SAM" id="SignalP"/>
    </source>
</evidence>
<evidence type="ECO:0000313" key="3">
    <source>
        <dbReference type="EMBL" id="EWG09952.1"/>
    </source>
</evidence>
<gene>
    <name evidence="3" type="ORF">PBF_16274</name>
</gene>
<feature type="compositionally biased region" description="Acidic residues" evidence="1">
    <location>
        <begin position="148"/>
        <end position="168"/>
    </location>
</feature>
<dbReference type="eggNOG" id="ENOG5030DRF">
    <property type="taxonomic scope" value="Bacteria"/>
</dbReference>
<dbReference type="RefSeq" id="WP_035330971.1">
    <property type="nucleotide sequence ID" value="NZ_APVL01000012.1"/>
</dbReference>
<organism evidence="3 4">
    <name type="scientific">Cytobacillus firmus DS1</name>
    <dbReference type="NCBI Taxonomy" id="1307436"/>
    <lineage>
        <taxon>Bacteria</taxon>
        <taxon>Bacillati</taxon>
        <taxon>Bacillota</taxon>
        <taxon>Bacilli</taxon>
        <taxon>Bacillales</taxon>
        <taxon>Bacillaceae</taxon>
        <taxon>Cytobacillus</taxon>
    </lineage>
</organism>
<protein>
    <recommendedName>
        <fullName evidence="5">Lipoprotein</fullName>
    </recommendedName>
</protein>
<dbReference type="Proteomes" id="UP000019270">
    <property type="component" value="Unassembled WGS sequence"/>
</dbReference>
<reference evidence="4" key="1">
    <citation type="submission" date="2013-03" db="EMBL/GenBank/DDBJ databases">
        <title>Draft genome sequence of Bacillus firmus DS1.</title>
        <authorList>
            <person name="Peng D."/>
            <person name="Zhu L."/>
            <person name="Sun M."/>
        </authorList>
    </citation>
    <scope>NUCLEOTIDE SEQUENCE [LARGE SCALE GENOMIC DNA]</scope>
    <source>
        <strain evidence="4">DS1</strain>
    </source>
</reference>
<dbReference type="OrthoDB" id="2943941at2"/>
<evidence type="ECO:0000313" key="4">
    <source>
        <dbReference type="Proteomes" id="UP000019270"/>
    </source>
</evidence>
<feature type="chain" id="PRO_5039375070" description="Lipoprotein" evidence="2">
    <location>
        <begin position="19"/>
        <end position="276"/>
    </location>
</feature>
<dbReference type="PATRIC" id="fig|1307436.3.peg.3493"/>
<accession>W7L460</accession>
<keyword evidence="2" id="KW-0732">Signal</keyword>
<dbReference type="EMBL" id="APVL01000012">
    <property type="protein sequence ID" value="EWG09952.1"/>
    <property type="molecule type" value="Genomic_DNA"/>
</dbReference>
<dbReference type="PROSITE" id="PS51257">
    <property type="entry name" value="PROKAR_LIPOPROTEIN"/>
    <property type="match status" value="1"/>
</dbReference>
<comment type="caution">
    <text evidence="3">The sequence shown here is derived from an EMBL/GenBank/DDBJ whole genome shotgun (WGS) entry which is preliminary data.</text>
</comment>
<evidence type="ECO:0008006" key="5">
    <source>
        <dbReference type="Google" id="ProtNLM"/>
    </source>
</evidence>
<feature type="region of interest" description="Disordered" evidence="1">
    <location>
        <begin position="148"/>
        <end position="198"/>
    </location>
</feature>